<name>A0ABQ4TPS0_9HYPH</name>
<reference evidence="1" key="2">
    <citation type="submission" date="2021-08" db="EMBL/GenBank/DDBJ databases">
        <authorList>
            <person name="Tani A."/>
            <person name="Ola A."/>
            <person name="Ogura Y."/>
            <person name="Katsura K."/>
            <person name="Hayashi T."/>
        </authorList>
    </citation>
    <scope>NUCLEOTIDE SEQUENCE</scope>
    <source>
        <strain evidence="1">DSM 23674</strain>
    </source>
</reference>
<gene>
    <name evidence="1" type="ORF">EKPJFOCH_3815</name>
</gene>
<accession>A0ABQ4TPS0</accession>
<evidence type="ECO:0000313" key="2">
    <source>
        <dbReference type="Proteomes" id="UP001055101"/>
    </source>
</evidence>
<proteinExistence type="predicted"/>
<comment type="caution">
    <text evidence="1">The sequence shown here is derived from an EMBL/GenBank/DDBJ whole genome shotgun (WGS) entry which is preliminary data.</text>
</comment>
<evidence type="ECO:0000313" key="1">
    <source>
        <dbReference type="EMBL" id="GJE57301.1"/>
    </source>
</evidence>
<dbReference type="Proteomes" id="UP001055101">
    <property type="component" value="Unassembled WGS sequence"/>
</dbReference>
<protein>
    <submittedName>
        <fullName evidence="1">Uncharacterized protein</fullName>
    </submittedName>
</protein>
<reference evidence="1" key="1">
    <citation type="journal article" date="2021" name="Front. Microbiol.">
        <title>Comprehensive Comparative Genomics and Phenotyping of Methylobacterium Species.</title>
        <authorList>
            <person name="Alessa O."/>
            <person name="Ogura Y."/>
            <person name="Fujitani Y."/>
            <person name="Takami H."/>
            <person name="Hayashi T."/>
            <person name="Sahin N."/>
            <person name="Tani A."/>
        </authorList>
    </citation>
    <scope>NUCLEOTIDE SEQUENCE</scope>
    <source>
        <strain evidence="1">DSM 23674</strain>
    </source>
</reference>
<keyword evidence="2" id="KW-1185">Reference proteome</keyword>
<dbReference type="EMBL" id="BPRA01000021">
    <property type="protein sequence ID" value="GJE57301.1"/>
    <property type="molecule type" value="Genomic_DNA"/>
</dbReference>
<organism evidence="1 2">
    <name type="scientific">Methylobacterium thuringiense</name>
    <dbReference type="NCBI Taxonomy" id="1003091"/>
    <lineage>
        <taxon>Bacteria</taxon>
        <taxon>Pseudomonadati</taxon>
        <taxon>Pseudomonadota</taxon>
        <taxon>Alphaproteobacteria</taxon>
        <taxon>Hyphomicrobiales</taxon>
        <taxon>Methylobacteriaceae</taxon>
        <taxon>Methylobacterium</taxon>
    </lineage>
</organism>
<dbReference type="RefSeq" id="WP_238232646.1">
    <property type="nucleotide sequence ID" value="NZ_BPRA01000021.1"/>
</dbReference>
<sequence length="84" mass="9007">MIASADRWGPFADNLDAAEYRARLRALRALARAHVGPRAAPLCQYLAQAETSPAALEPALDALGRLGALDRRRLLAAYVHLSAA</sequence>